<organism evidence="4 5">
    <name type="scientific">Metabacillus flavus</name>
    <dbReference type="NCBI Taxonomy" id="2823519"/>
    <lineage>
        <taxon>Bacteria</taxon>
        <taxon>Bacillati</taxon>
        <taxon>Bacillota</taxon>
        <taxon>Bacilli</taxon>
        <taxon>Bacillales</taxon>
        <taxon>Bacillaceae</taxon>
        <taxon>Metabacillus</taxon>
    </lineage>
</organism>
<keyword evidence="2" id="KW-0804">Transcription</keyword>
<dbReference type="Gene3D" id="1.10.10.10">
    <property type="entry name" value="Winged helix-like DNA-binding domain superfamily/Winged helix DNA-binding domain"/>
    <property type="match status" value="1"/>
</dbReference>
<dbReference type="Proteomes" id="UP000682403">
    <property type="component" value="Unassembled WGS sequence"/>
</dbReference>
<comment type="caution">
    <text evidence="4">The sequence shown here is derived from an EMBL/GenBank/DDBJ whole genome shotgun (WGS) entry which is preliminary data.</text>
</comment>
<dbReference type="InterPro" id="IPR001034">
    <property type="entry name" value="DeoR_HTH"/>
</dbReference>
<proteinExistence type="predicted"/>
<evidence type="ECO:0000313" key="5">
    <source>
        <dbReference type="Proteomes" id="UP000682403"/>
    </source>
</evidence>
<evidence type="ECO:0000259" key="3">
    <source>
        <dbReference type="PROSITE" id="PS51000"/>
    </source>
</evidence>
<evidence type="ECO:0000313" key="4">
    <source>
        <dbReference type="EMBL" id="MBS2970492.1"/>
    </source>
</evidence>
<dbReference type="InterPro" id="IPR036390">
    <property type="entry name" value="WH_DNA-bd_sf"/>
</dbReference>
<dbReference type="InterPro" id="IPR057727">
    <property type="entry name" value="WCX_dom"/>
</dbReference>
<dbReference type="InterPro" id="IPR028349">
    <property type="entry name" value="PafC-like"/>
</dbReference>
<sequence length="317" mass="36261">MNRSKRLYDLLTYINRRDSFTAKECSEEFGVSIRTIQRDLEELSTWGVPFYSEQGRHGGYRMLNKNLLPPILFSADEAVSIYFAYQSLFYFRSLPFQIDIESALQKFYSNLPQHSKEKLDRLKDTIAFWSPSSHLAEAPYLQEIADAAIEKQIVEWLYDSKGGQKKREVVPLGIYAHGGLWYVPAYLIEKAKISLFRADRVLEITRKGETIKGLPTLKEWLSQDESPQSSSILEIRLSKEGVRLCKSHPILQTGLSEEEDGSGFIRRQMDPAEISYTATLLLSLGGNAEVLKPESLRKEMKEYARVLVDLYADGGKQ</sequence>
<reference evidence="4 5" key="1">
    <citation type="submission" date="2021-04" db="EMBL/GenBank/DDBJ databases">
        <title>Metabacillus sp. strain KIGAM252 whole genome sequence.</title>
        <authorList>
            <person name="Seo M.-J."/>
            <person name="Cho E.-S."/>
            <person name="Hwang C.Y."/>
            <person name="Yoon D.J."/>
        </authorList>
    </citation>
    <scope>NUCLEOTIDE SEQUENCE [LARGE SCALE GENOMIC DNA]</scope>
    <source>
        <strain evidence="4 5">KIGAM252</strain>
    </source>
</reference>
<dbReference type="Pfam" id="PF13280">
    <property type="entry name" value="WYL"/>
    <property type="match status" value="1"/>
</dbReference>
<gene>
    <name evidence="4" type="ORF">J9317_17235</name>
</gene>
<dbReference type="EMBL" id="JAGVRK010000001">
    <property type="protein sequence ID" value="MBS2970492.1"/>
    <property type="molecule type" value="Genomic_DNA"/>
</dbReference>
<keyword evidence="1" id="KW-0805">Transcription regulation</keyword>
<dbReference type="SUPFAM" id="SSF46785">
    <property type="entry name" value="Winged helix' DNA-binding domain"/>
    <property type="match status" value="1"/>
</dbReference>
<dbReference type="InterPro" id="IPR036388">
    <property type="entry name" value="WH-like_DNA-bd_sf"/>
</dbReference>
<dbReference type="PIRSF" id="PIRSF016838">
    <property type="entry name" value="PafC"/>
    <property type="match status" value="1"/>
</dbReference>
<dbReference type="InterPro" id="IPR013196">
    <property type="entry name" value="HTH_11"/>
</dbReference>
<dbReference type="RefSeq" id="WP_211560851.1">
    <property type="nucleotide sequence ID" value="NZ_JAGVRK010000001.1"/>
</dbReference>
<feature type="domain" description="HTH deoR-type" evidence="3">
    <location>
        <begin position="3"/>
        <end position="62"/>
    </location>
</feature>
<dbReference type="InterPro" id="IPR026881">
    <property type="entry name" value="WYL_dom"/>
</dbReference>
<accession>A0ABS5LIF4</accession>
<dbReference type="PROSITE" id="PS52050">
    <property type="entry name" value="WYL"/>
    <property type="match status" value="1"/>
</dbReference>
<protein>
    <submittedName>
        <fullName evidence="4">YafY family transcriptional regulator</fullName>
    </submittedName>
</protein>
<dbReference type="InterPro" id="IPR051534">
    <property type="entry name" value="CBASS_pafABC_assoc_protein"/>
</dbReference>
<keyword evidence="5" id="KW-1185">Reference proteome</keyword>
<dbReference type="PANTHER" id="PTHR34580:SF9">
    <property type="entry name" value="SLL5097 PROTEIN"/>
    <property type="match status" value="1"/>
</dbReference>
<dbReference type="PROSITE" id="PS51000">
    <property type="entry name" value="HTH_DEOR_2"/>
    <property type="match status" value="1"/>
</dbReference>
<evidence type="ECO:0000256" key="1">
    <source>
        <dbReference type="ARBA" id="ARBA00023015"/>
    </source>
</evidence>
<name>A0ABS5LIF4_9BACI</name>
<dbReference type="Pfam" id="PF25583">
    <property type="entry name" value="WCX"/>
    <property type="match status" value="1"/>
</dbReference>
<dbReference type="PANTHER" id="PTHR34580">
    <property type="match status" value="1"/>
</dbReference>
<evidence type="ECO:0000256" key="2">
    <source>
        <dbReference type="ARBA" id="ARBA00023163"/>
    </source>
</evidence>
<dbReference type="Pfam" id="PF08279">
    <property type="entry name" value="HTH_11"/>
    <property type="match status" value="1"/>
</dbReference>